<dbReference type="GO" id="GO:0009314">
    <property type="term" value="P:response to radiation"/>
    <property type="evidence" value="ECO:0007669"/>
    <property type="project" value="UniProtKB-ARBA"/>
</dbReference>
<dbReference type="GO" id="GO:0016787">
    <property type="term" value="F:hydrolase activity"/>
    <property type="evidence" value="ECO:0007669"/>
    <property type="project" value="UniProtKB-UniRule"/>
</dbReference>
<dbReference type="GO" id="GO:0003677">
    <property type="term" value="F:DNA binding"/>
    <property type="evidence" value="ECO:0007669"/>
    <property type="project" value="UniProtKB-KW"/>
</dbReference>
<evidence type="ECO:0000313" key="16">
    <source>
        <dbReference type="EMBL" id="QNI31021.1"/>
    </source>
</evidence>
<feature type="region of interest" description="Disordered" evidence="13">
    <location>
        <begin position="753"/>
        <end position="806"/>
    </location>
</feature>
<evidence type="ECO:0000256" key="12">
    <source>
        <dbReference type="PROSITE-ProRule" id="PRU00560"/>
    </source>
</evidence>
<dbReference type="PANTHER" id="PTHR11070:SF2">
    <property type="entry name" value="ATP-DEPENDENT DNA HELICASE SRS2"/>
    <property type="match status" value="1"/>
</dbReference>
<keyword evidence="6" id="KW-0238">DNA-binding</keyword>
<reference evidence="16 17" key="1">
    <citation type="submission" date="2020-08" db="EMBL/GenBank/DDBJ databases">
        <title>Edaphobacter telluris sp. nov. and Acidobacterium dinghuensis sp. nov., two acidobacteria isolated from forest soil.</title>
        <authorList>
            <person name="Fu J."/>
            <person name="Qiu L."/>
        </authorList>
    </citation>
    <scope>NUCLEOTIDE SEQUENCE [LARGE SCALE GENOMIC DNA]</scope>
    <source>
        <strain evidence="16">4Y35</strain>
    </source>
</reference>
<keyword evidence="3 12" id="KW-0378">Hydrolase</keyword>
<protein>
    <recommendedName>
        <fullName evidence="9">DNA 3'-5' helicase</fullName>
        <ecNumber evidence="9">5.6.2.4</ecNumber>
    </recommendedName>
    <alternativeName>
        <fullName evidence="10">DNA 3'-5' helicase II</fullName>
    </alternativeName>
</protein>
<dbReference type="Gene3D" id="1.10.10.160">
    <property type="match status" value="1"/>
</dbReference>
<evidence type="ECO:0000256" key="8">
    <source>
        <dbReference type="ARBA" id="ARBA00034617"/>
    </source>
</evidence>
<evidence type="ECO:0000256" key="2">
    <source>
        <dbReference type="ARBA" id="ARBA00022741"/>
    </source>
</evidence>
<dbReference type="Gene3D" id="1.10.486.10">
    <property type="entry name" value="PCRA, domain 4"/>
    <property type="match status" value="2"/>
</dbReference>
<keyword evidence="2 12" id="KW-0547">Nucleotide-binding</keyword>
<evidence type="ECO:0000256" key="11">
    <source>
        <dbReference type="ARBA" id="ARBA00048988"/>
    </source>
</evidence>
<evidence type="ECO:0000259" key="15">
    <source>
        <dbReference type="PROSITE" id="PS51217"/>
    </source>
</evidence>
<feature type="domain" description="UvrD-like helicase C-terminal" evidence="15">
    <location>
        <begin position="292"/>
        <end position="653"/>
    </location>
</feature>
<feature type="binding site" evidence="12">
    <location>
        <begin position="27"/>
        <end position="34"/>
    </location>
    <ligand>
        <name>ATP</name>
        <dbReference type="ChEBI" id="CHEBI:30616"/>
    </ligand>
</feature>
<keyword evidence="5 12" id="KW-0067">ATP-binding</keyword>
<dbReference type="InterPro" id="IPR014017">
    <property type="entry name" value="DNA_helicase_UvrD-like_C"/>
</dbReference>
<dbReference type="Pfam" id="PF13361">
    <property type="entry name" value="UvrD_C"/>
    <property type="match status" value="1"/>
</dbReference>
<evidence type="ECO:0000256" key="1">
    <source>
        <dbReference type="ARBA" id="ARBA00009922"/>
    </source>
</evidence>
<dbReference type="PROSITE" id="PS51217">
    <property type="entry name" value="UVRD_HELICASE_CTER"/>
    <property type="match status" value="1"/>
</dbReference>
<dbReference type="InterPro" id="IPR000212">
    <property type="entry name" value="DNA_helicase_UvrD/REP"/>
</dbReference>
<evidence type="ECO:0000256" key="13">
    <source>
        <dbReference type="SAM" id="MobiDB-lite"/>
    </source>
</evidence>
<dbReference type="GO" id="GO:0033202">
    <property type="term" value="C:DNA helicase complex"/>
    <property type="evidence" value="ECO:0007669"/>
    <property type="project" value="TreeGrafter"/>
</dbReference>
<keyword evidence="4 12" id="KW-0347">Helicase</keyword>
<evidence type="ECO:0000313" key="17">
    <source>
        <dbReference type="Proteomes" id="UP000515312"/>
    </source>
</evidence>
<evidence type="ECO:0000259" key="14">
    <source>
        <dbReference type="PROSITE" id="PS51198"/>
    </source>
</evidence>
<dbReference type="Proteomes" id="UP000515312">
    <property type="component" value="Chromosome"/>
</dbReference>
<comment type="catalytic activity">
    <reaction evidence="8">
        <text>Couples ATP hydrolysis with the unwinding of duplex DNA by translocating in the 3'-5' direction.</text>
        <dbReference type="EC" id="5.6.2.4"/>
    </reaction>
</comment>
<dbReference type="EMBL" id="CP060394">
    <property type="protein sequence ID" value="QNI31021.1"/>
    <property type="molecule type" value="Genomic_DNA"/>
</dbReference>
<dbReference type="InterPro" id="IPR013986">
    <property type="entry name" value="DExx_box_DNA_helicase_dom_sf"/>
</dbReference>
<keyword evidence="17" id="KW-1185">Reference proteome</keyword>
<sequence length="889" mass="99929">MPHLLDKLNPPQRAGVESVDGPVLLLAGAGSGKTRVITHRIAYLIQERGVAPDSILAVTFTNKAAAEMGERVDKLIGHTTLAKPLIATFHSFCVRMLRRDIEALRIGNEGLTKTFAIYDESDQQALVKQIMRRMGIDDKQFTPRVVLSKISWAKNHMIDPQEYYLQSADPLSERVAHIFEAYRKELRKNNALDFDDLLLEAVRLLKSSAEVREKYNRRYRYLLIDEYQDTNRPQYELMKLLAGEEKNVCVVGDEDQSIYSWRGADIRNILEFEKDFPNAKVIRLEQNYRSTQVILEAAGAVVARNSQRKGKHLWTEREGGALIGYYEAPDGENEALFIADYIQKYLRKAGQEHQDVRVAVLYRTNSQSRLVEEGLRRYGISYTMVGGFSFYERAEIKDLLSYLKLVQNPHDAIALQRVINVPTRGIGKATLETLERIALETGASTWTATEKVLSERLLPTRACIALDTFRKLIEDARAMLSPGFAEKLTADVATEGGDASFDIAAADASENEDTSFDFGDDVQHGFAFGDDDVAFEASEFNPFAEEAEKGVEPEKTEEAVPGFRAPGDAATLPELIRFIIDRSGYIRALEEEGTPEAFSRIENLKELANAAQDAQERGETLDEFLDHAALVSDTDQYKPDSRVTLMTLHSAKGLEFPLVLLAGMEEGLFPHSRTLNEPDQMEEERRLAYVGMTRAMDALVLTRARYRRRYGNDMPEASMPSRFLEEVPPSLLEDLSGIQHRASSWGGYAAAASQQPSWMRRRENRGYDDGFDGSHHYNYEDEDQRPMRPRNGSGSTTRNAVKKSGGESLDNIAQFFSGRGGSVSRPKIEVAEPKGAVGFKSGQRVRHPKYGEGVVFRREGDGEDAKITVQFTKFGVKKLVEKFAQLERI</sequence>
<dbReference type="Pfam" id="PF00580">
    <property type="entry name" value="UvrD-helicase"/>
    <property type="match status" value="1"/>
</dbReference>
<dbReference type="PANTHER" id="PTHR11070">
    <property type="entry name" value="UVRD / RECB / PCRA DNA HELICASE FAMILY MEMBER"/>
    <property type="match status" value="1"/>
</dbReference>
<keyword evidence="7" id="KW-0413">Isomerase</keyword>
<dbReference type="Gene3D" id="3.40.50.300">
    <property type="entry name" value="P-loop containing nucleotide triphosphate hydrolases"/>
    <property type="match status" value="2"/>
</dbReference>
<dbReference type="GO" id="GO:0005524">
    <property type="term" value="F:ATP binding"/>
    <property type="evidence" value="ECO:0007669"/>
    <property type="project" value="UniProtKB-UniRule"/>
</dbReference>
<feature type="compositionally biased region" description="Basic and acidic residues" evidence="13">
    <location>
        <begin position="546"/>
        <end position="558"/>
    </location>
</feature>
<dbReference type="InterPro" id="IPR027417">
    <property type="entry name" value="P-loop_NTPase"/>
</dbReference>
<dbReference type="InterPro" id="IPR014016">
    <property type="entry name" value="UvrD-like_ATP-bd"/>
</dbReference>
<accession>A0A7G8BEQ1</accession>
<evidence type="ECO:0000256" key="7">
    <source>
        <dbReference type="ARBA" id="ARBA00023235"/>
    </source>
</evidence>
<evidence type="ECO:0000256" key="6">
    <source>
        <dbReference type="ARBA" id="ARBA00023125"/>
    </source>
</evidence>
<dbReference type="FunFam" id="1.10.10.160:FF:000001">
    <property type="entry name" value="ATP-dependent DNA helicase"/>
    <property type="match status" value="1"/>
</dbReference>
<comment type="catalytic activity">
    <reaction evidence="11">
        <text>ATP + H2O = ADP + phosphate + H(+)</text>
        <dbReference type="Rhea" id="RHEA:13065"/>
        <dbReference type="ChEBI" id="CHEBI:15377"/>
        <dbReference type="ChEBI" id="CHEBI:15378"/>
        <dbReference type="ChEBI" id="CHEBI:30616"/>
        <dbReference type="ChEBI" id="CHEBI:43474"/>
        <dbReference type="ChEBI" id="CHEBI:456216"/>
        <dbReference type="EC" id="5.6.2.4"/>
    </reaction>
</comment>
<proteinExistence type="inferred from homology"/>
<dbReference type="PROSITE" id="PS51198">
    <property type="entry name" value="UVRD_HELICASE_ATP_BIND"/>
    <property type="match status" value="1"/>
</dbReference>
<comment type="similarity">
    <text evidence="1">Belongs to the helicase family. UvrD subfamily.</text>
</comment>
<dbReference type="RefSeq" id="WP_186741322.1">
    <property type="nucleotide sequence ID" value="NZ_CP060394.1"/>
</dbReference>
<feature type="compositionally biased region" description="Basic and acidic residues" evidence="13">
    <location>
        <begin position="760"/>
        <end position="779"/>
    </location>
</feature>
<dbReference type="CDD" id="cd17932">
    <property type="entry name" value="DEXQc_UvrD"/>
    <property type="match status" value="1"/>
</dbReference>
<feature type="domain" description="UvrD-like helicase ATP-binding" evidence="14">
    <location>
        <begin position="6"/>
        <end position="291"/>
    </location>
</feature>
<evidence type="ECO:0000256" key="9">
    <source>
        <dbReference type="ARBA" id="ARBA00034808"/>
    </source>
</evidence>
<dbReference type="CDD" id="cd18807">
    <property type="entry name" value="SF1_C_UvrD"/>
    <property type="match status" value="1"/>
</dbReference>
<evidence type="ECO:0000256" key="3">
    <source>
        <dbReference type="ARBA" id="ARBA00022801"/>
    </source>
</evidence>
<dbReference type="Pfam" id="PF21196">
    <property type="entry name" value="PcrA_UvrD_tudor"/>
    <property type="match status" value="1"/>
</dbReference>
<gene>
    <name evidence="16" type="ORF">H7849_18180</name>
</gene>
<dbReference type="EC" id="5.6.2.4" evidence="9"/>
<organism evidence="16 17">
    <name type="scientific">Alloacidobacterium dinghuense</name>
    <dbReference type="NCBI Taxonomy" id="2763107"/>
    <lineage>
        <taxon>Bacteria</taxon>
        <taxon>Pseudomonadati</taxon>
        <taxon>Acidobacteriota</taxon>
        <taxon>Terriglobia</taxon>
        <taxon>Terriglobales</taxon>
        <taxon>Acidobacteriaceae</taxon>
        <taxon>Alloacidobacterium</taxon>
    </lineage>
</organism>
<dbReference type="GO" id="GO:0005829">
    <property type="term" value="C:cytosol"/>
    <property type="evidence" value="ECO:0007669"/>
    <property type="project" value="TreeGrafter"/>
</dbReference>
<name>A0A7G8BEQ1_9BACT</name>
<dbReference type="GO" id="GO:0000725">
    <property type="term" value="P:recombinational repair"/>
    <property type="evidence" value="ECO:0007669"/>
    <property type="project" value="TreeGrafter"/>
</dbReference>
<dbReference type="KEGG" id="adin:H7849_18180"/>
<dbReference type="SUPFAM" id="SSF52540">
    <property type="entry name" value="P-loop containing nucleoside triphosphate hydrolases"/>
    <property type="match status" value="1"/>
</dbReference>
<evidence type="ECO:0000256" key="5">
    <source>
        <dbReference type="ARBA" id="ARBA00022840"/>
    </source>
</evidence>
<feature type="region of interest" description="Disordered" evidence="13">
    <location>
        <begin position="545"/>
        <end position="566"/>
    </location>
</feature>
<dbReference type="GO" id="GO:0043138">
    <property type="term" value="F:3'-5' DNA helicase activity"/>
    <property type="evidence" value="ECO:0007669"/>
    <property type="project" value="UniProtKB-EC"/>
</dbReference>
<dbReference type="Gene3D" id="3.30.160.800">
    <property type="match status" value="1"/>
</dbReference>
<evidence type="ECO:0000256" key="10">
    <source>
        <dbReference type="ARBA" id="ARBA00034923"/>
    </source>
</evidence>
<evidence type="ECO:0000256" key="4">
    <source>
        <dbReference type="ARBA" id="ARBA00022806"/>
    </source>
</evidence>
<dbReference type="AlphaFoldDB" id="A0A7G8BEQ1"/>